<evidence type="ECO:0000256" key="1">
    <source>
        <dbReference type="PROSITE-ProRule" id="PRU00325"/>
    </source>
</evidence>
<dbReference type="AlphaFoldDB" id="A0A517PZP8"/>
<sequence length="455" mass="49959">MSTVLQEHLYRYPFASRIDPGLIQLAACGGDAAAEIDGPFFTGRVMHPREVATMLLTLSTIVRTHFFDASPPQMDPIVTASRSLVRWEGFSGCCGAYARLDLDESAFETERRASGTTNVDFNPEMIAHLSRVGRSDEVRLSIDADAVTLARNQAAVTEKKVRLPRRWIKGLGEVQVYQSQLELKQRFTPALLLPLIQSAARMGGGNQYLSISAGRPRLTTRATSGAIPVGGASRLSALRTLLPLVREVSLYADENSGVHAWVGETDWSRFWLVLSPTLQRGFSGEGQLLDSLANDDWQERVDPILELLAGSETSQQGPAETIDPAELAVRLGCTTSEARNSLAALATNGLAGFDAGSGFYFQRQLPFAETLVTRDQPRLRAAHKLLEQRAVRLLPGDSAEEQAAEVTSNGTTYFVRLRSKGEKCTCPWFSRYQGERGPCKHILATRMTVEAKHHD</sequence>
<gene>
    <name evidence="3" type="ORF">Enr10x_01440</name>
</gene>
<organism evidence="3 4">
    <name type="scientific">Gimesia panareensis</name>
    <dbReference type="NCBI Taxonomy" id="2527978"/>
    <lineage>
        <taxon>Bacteria</taxon>
        <taxon>Pseudomonadati</taxon>
        <taxon>Planctomycetota</taxon>
        <taxon>Planctomycetia</taxon>
        <taxon>Planctomycetales</taxon>
        <taxon>Planctomycetaceae</taxon>
        <taxon>Gimesia</taxon>
    </lineage>
</organism>
<dbReference type="PROSITE" id="PS50966">
    <property type="entry name" value="ZF_SWIM"/>
    <property type="match status" value="1"/>
</dbReference>
<keyword evidence="1" id="KW-0479">Metal-binding</keyword>
<accession>A0A517PZP8</accession>
<proteinExistence type="predicted"/>
<keyword evidence="1" id="KW-0863">Zinc-finger</keyword>
<dbReference type="InterPro" id="IPR007527">
    <property type="entry name" value="Znf_SWIM"/>
</dbReference>
<feature type="domain" description="SWIM-type" evidence="2">
    <location>
        <begin position="413"/>
        <end position="450"/>
    </location>
</feature>
<dbReference type="RefSeq" id="WP_145447852.1">
    <property type="nucleotide sequence ID" value="NZ_CP037421.1"/>
</dbReference>
<dbReference type="EMBL" id="CP037421">
    <property type="protein sequence ID" value="QDT24852.1"/>
    <property type="molecule type" value="Genomic_DNA"/>
</dbReference>
<keyword evidence="4" id="KW-1185">Reference proteome</keyword>
<keyword evidence="1" id="KW-0862">Zinc</keyword>
<evidence type="ECO:0000259" key="2">
    <source>
        <dbReference type="PROSITE" id="PS50966"/>
    </source>
</evidence>
<evidence type="ECO:0000313" key="3">
    <source>
        <dbReference type="EMBL" id="QDT24852.1"/>
    </source>
</evidence>
<dbReference type="Proteomes" id="UP000315647">
    <property type="component" value="Chromosome"/>
</dbReference>
<dbReference type="GO" id="GO:0008270">
    <property type="term" value="F:zinc ion binding"/>
    <property type="evidence" value="ECO:0007669"/>
    <property type="project" value="UniProtKB-KW"/>
</dbReference>
<reference evidence="3 4" key="1">
    <citation type="submission" date="2019-03" db="EMBL/GenBank/DDBJ databases">
        <title>Deep-cultivation of Planctomycetes and their phenomic and genomic characterization uncovers novel biology.</title>
        <authorList>
            <person name="Wiegand S."/>
            <person name="Jogler M."/>
            <person name="Boedeker C."/>
            <person name="Pinto D."/>
            <person name="Vollmers J."/>
            <person name="Rivas-Marin E."/>
            <person name="Kohn T."/>
            <person name="Peeters S.H."/>
            <person name="Heuer A."/>
            <person name="Rast P."/>
            <person name="Oberbeckmann S."/>
            <person name="Bunk B."/>
            <person name="Jeske O."/>
            <person name="Meyerdierks A."/>
            <person name="Storesund J.E."/>
            <person name="Kallscheuer N."/>
            <person name="Luecker S."/>
            <person name="Lage O.M."/>
            <person name="Pohl T."/>
            <person name="Merkel B.J."/>
            <person name="Hornburger P."/>
            <person name="Mueller R.-W."/>
            <person name="Bruemmer F."/>
            <person name="Labrenz M."/>
            <person name="Spormann A.M."/>
            <person name="Op den Camp H."/>
            <person name="Overmann J."/>
            <person name="Amann R."/>
            <person name="Jetten M.S.M."/>
            <person name="Mascher T."/>
            <person name="Medema M.H."/>
            <person name="Devos D.P."/>
            <person name="Kaster A.-K."/>
            <person name="Ovreas L."/>
            <person name="Rohde M."/>
            <person name="Galperin M.Y."/>
            <person name="Jogler C."/>
        </authorList>
    </citation>
    <scope>NUCLEOTIDE SEQUENCE [LARGE SCALE GENOMIC DNA]</scope>
    <source>
        <strain evidence="3 4">Enr10</strain>
    </source>
</reference>
<dbReference type="Pfam" id="PF04434">
    <property type="entry name" value="SWIM"/>
    <property type="match status" value="1"/>
</dbReference>
<name>A0A517PZP8_9PLAN</name>
<evidence type="ECO:0000313" key="4">
    <source>
        <dbReference type="Proteomes" id="UP000315647"/>
    </source>
</evidence>
<protein>
    <recommendedName>
        <fullName evidence="2">SWIM-type domain-containing protein</fullName>
    </recommendedName>
</protein>